<dbReference type="SUPFAM" id="SSF55486">
    <property type="entry name" value="Metalloproteases ('zincins'), catalytic domain"/>
    <property type="match status" value="1"/>
</dbReference>
<dbReference type="Pfam" id="PF05649">
    <property type="entry name" value="Peptidase_M13_N"/>
    <property type="match status" value="1"/>
</dbReference>
<dbReference type="Proteomes" id="UP000288716">
    <property type="component" value="Unassembled WGS sequence"/>
</dbReference>
<dbReference type="VEuPathDB" id="VectorBase:LDEU012323"/>
<evidence type="ECO:0000313" key="3">
    <source>
        <dbReference type="Proteomes" id="UP000288716"/>
    </source>
</evidence>
<accession>A0A443RWG0</accession>
<evidence type="ECO:0000259" key="1">
    <source>
        <dbReference type="Pfam" id="PF05649"/>
    </source>
</evidence>
<sequence>MAEEESDYVVFSNVISADLGGWSLFKPFAHSKFDFDSVLKKLHSQYGVDALFSVRVGIDDKNSSANIIKIAPAGLGLPQSEFYLDDKYANVRIAFNQLNVIPQNDIAFLVFFLWTV</sequence>
<gene>
    <name evidence="2" type="ORF">B4U80_12233</name>
</gene>
<reference evidence="2 3" key="1">
    <citation type="journal article" date="2018" name="Gigascience">
        <title>Genomes of trombidid mites reveal novel predicted allergens and laterally-transferred genes associated with secondary metabolism.</title>
        <authorList>
            <person name="Dong X."/>
            <person name="Chaisiri K."/>
            <person name="Xia D."/>
            <person name="Armstrong S.D."/>
            <person name="Fang Y."/>
            <person name="Donnelly M.J."/>
            <person name="Kadowaki T."/>
            <person name="McGarry J.W."/>
            <person name="Darby A.C."/>
            <person name="Makepeace B.L."/>
        </authorList>
    </citation>
    <scope>NUCLEOTIDE SEQUENCE [LARGE SCALE GENOMIC DNA]</scope>
    <source>
        <strain evidence="2">UoL-UT</strain>
    </source>
</reference>
<protein>
    <submittedName>
        <fullName evidence="2">Endothelin-converting enzyme 1-like protein</fullName>
    </submittedName>
</protein>
<comment type="caution">
    <text evidence="2">The sequence shown here is derived from an EMBL/GenBank/DDBJ whole genome shotgun (WGS) entry which is preliminary data.</text>
</comment>
<dbReference type="AlphaFoldDB" id="A0A443RWG0"/>
<dbReference type="EMBL" id="NCKV01023345">
    <property type="protein sequence ID" value="RWS19717.1"/>
    <property type="molecule type" value="Genomic_DNA"/>
</dbReference>
<dbReference type="Gene3D" id="1.10.1380.10">
    <property type="entry name" value="Neutral endopeptidase , domain2"/>
    <property type="match status" value="1"/>
</dbReference>
<organism evidence="2 3">
    <name type="scientific">Leptotrombidium deliense</name>
    <dbReference type="NCBI Taxonomy" id="299467"/>
    <lineage>
        <taxon>Eukaryota</taxon>
        <taxon>Metazoa</taxon>
        <taxon>Ecdysozoa</taxon>
        <taxon>Arthropoda</taxon>
        <taxon>Chelicerata</taxon>
        <taxon>Arachnida</taxon>
        <taxon>Acari</taxon>
        <taxon>Acariformes</taxon>
        <taxon>Trombidiformes</taxon>
        <taxon>Prostigmata</taxon>
        <taxon>Anystina</taxon>
        <taxon>Parasitengona</taxon>
        <taxon>Trombiculoidea</taxon>
        <taxon>Trombiculidae</taxon>
        <taxon>Leptotrombidium</taxon>
    </lineage>
</organism>
<dbReference type="GO" id="GO:0006508">
    <property type="term" value="P:proteolysis"/>
    <property type="evidence" value="ECO:0007669"/>
    <property type="project" value="InterPro"/>
</dbReference>
<keyword evidence="3" id="KW-1185">Reference proteome</keyword>
<dbReference type="InterPro" id="IPR008753">
    <property type="entry name" value="Peptidase_M13_N"/>
</dbReference>
<name>A0A443RWG0_9ACAR</name>
<proteinExistence type="predicted"/>
<dbReference type="InterPro" id="IPR042089">
    <property type="entry name" value="Peptidase_M13_dom_2"/>
</dbReference>
<feature type="domain" description="Peptidase M13 N-terminal" evidence="1">
    <location>
        <begin position="17"/>
        <end position="96"/>
    </location>
</feature>
<dbReference type="OrthoDB" id="7867452at2759"/>
<evidence type="ECO:0000313" key="2">
    <source>
        <dbReference type="EMBL" id="RWS19717.1"/>
    </source>
</evidence>